<feature type="compositionally biased region" description="Low complexity" evidence="1">
    <location>
        <begin position="300"/>
        <end position="314"/>
    </location>
</feature>
<dbReference type="Gene3D" id="1.10.510.10">
    <property type="entry name" value="Transferase(Phosphotransferase) domain 1"/>
    <property type="match status" value="1"/>
</dbReference>
<dbReference type="InterPro" id="IPR011009">
    <property type="entry name" value="Kinase-like_dom_sf"/>
</dbReference>
<name>A0A4R5XDH5_9AGAM</name>
<keyword evidence="3" id="KW-1185">Reference proteome</keyword>
<sequence length="331" mass="38279">MQPFLADSGYTLRSRFQPNWVPSWKVGEAVRCMFWPEDTCCLKNPSLMDAERSDGTQVFLKYIGRYCGSQEIEILQRLSEPNLLNDPRNHCVPLLGILYPPMLLNVRYPEFSSIVEGVDLIHQLLEGKVFLHEHNIAHRDCCMGNIAADSQELYPFGCRPQCNIYNADYTWRSHPRKRSEIRIKYVYIDFGLSAWYASKDDRKLELAPWGQNKAPPELSRDIPYDGFMLDIYCLGDLVRKEWLEKWRNMEFLRPLVVAMTRQNPSERPTAEQAFALFETIRSQLSRRFLAKRLKRLDGYTPSPKSPSTHTSDSTAAKAGRQQTKSAEFAAL</sequence>
<evidence type="ECO:0000256" key="1">
    <source>
        <dbReference type="SAM" id="MobiDB-lite"/>
    </source>
</evidence>
<evidence type="ECO:0000313" key="3">
    <source>
        <dbReference type="Proteomes" id="UP000294933"/>
    </source>
</evidence>
<evidence type="ECO:0008006" key="4">
    <source>
        <dbReference type="Google" id="ProtNLM"/>
    </source>
</evidence>
<dbReference type="VEuPathDB" id="FungiDB:BD410DRAFT_810883"/>
<gene>
    <name evidence="2" type="ORF">BD410DRAFT_810883</name>
</gene>
<protein>
    <recommendedName>
        <fullName evidence="4">Protein kinase domain-containing protein</fullName>
    </recommendedName>
</protein>
<feature type="region of interest" description="Disordered" evidence="1">
    <location>
        <begin position="297"/>
        <end position="331"/>
    </location>
</feature>
<evidence type="ECO:0000313" key="2">
    <source>
        <dbReference type="EMBL" id="TDL29100.1"/>
    </source>
</evidence>
<reference evidence="2 3" key="1">
    <citation type="submission" date="2018-06" db="EMBL/GenBank/DDBJ databases">
        <title>A transcriptomic atlas of mushroom development highlights an independent origin of complex multicellularity.</title>
        <authorList>
            <consortium name="DOE Joint Genome Institute"/>
            <person name="Krizsan K."/>
            <person name="Almasi E."/>
            <person name="Merenyi Z."/>
            <person name="Sahu N."/>
            <person name="Viragh M."/>
            <person name="Koszo T."/>
            <person name="Mondo S."/>
            <person name="Kiss B."/>
            <person name="Balint B."/>
            <person name="Kues U."/>
            <person name="Barry K."/>
            <person name="Hegedus J.C."/>
            <person name="Henrissat B."/>
            <person name="Johnson J."/>
            <person name="Lipzen A."/>
            <person name="Ohm R."/>
            <person name="Nagy I."/>
            <person name="Pangilinan J."/>
            <person name="Yan J."/>
            <person name="Xiong Y."/>
            <person name="Grigoriev I.V."/>
            <person name="Hibbett D.S."/>
            <person name="Nagy L.G."/>
        </authorList>
    </citation>
    <scope>NUCLEOTIDE SEQUENCE [LARGE SCALE GENOMIC DNA]</scope>
    <source>
        <strain evidence="2 3">SZMC22713</strain>
    </source>
</reference>
<proteinExistence type="predicted"/>
<dbReference type="AlphaFoldDB" id="A0A4R5XDH5"/>
<dbReference type="EMBL" id="ML170156">
    <property type="protein sequence ID" value="TDL29100.1"/>
    <property type="molecule type" value="Genomic_DNA"/>
</dbReference>
<accession>A0A4R5XDH5</accession>
<dbReference type="OrthoDB" id="5987198at2759"/>
<dbReference type="STRING" id="50990.A0A4R5XDH5"/>
<dbReference type="SUPFAM" id="SSF56112">
    <property type="entry name" value="Protein kinase-like (PK-like)"/>
    <property type="match status" value="1"/>
</dbReference>
<organism evidence="2 3">
    <name type="scientific">Rickenella mellea</name>
    <dbReference type="NCBI Taxonomy" id="50990"/>
    <lineage>
        <taxon>Eukaryota</taxon>
        <taxon>Fungi</taxon>
        <taxon>Dikarya</taxon>
        <taxon>Basidiomycota</taxon>
        <taxon>Agaricomycotina</taxon>
        <taxon>Agaricomycetes</taxon>
        <taxon>Hymenochaetales</taxon>
        <taxon>Rickenellaceae</taxon>
        <taxon>Rickenella</taxon>
    </lineage>
</organism>
<dbReference type="Proteomes" id="UP000294933">
    <property type="component" value="Unassembled WGS sequence"/>
</dbReference>